<keyword evidence="5 7" id="KW-0472">Membrane</keyword>
<dbReference type="PANTHER" id="PTHR30572">
    <property type="entry name" value="MEMBRANE COMPONENT OF TRANSPORTER-RELATED"/>
    <property type="match status" value="1"/>
</dbReference>
<name>A0A6V8MIP0_9BACT</name>
<feature type="transmembrane region" description="Helical" evidence="7">
    <location>
        <begin position="353"/>
        <end position="386"/>
    </location>
</feature>
<dbReference type="AlphaFoldDB" id="A0A6V8MIP0"/>
<feature type="domain" description="ABC3 transporter permease C-terminal" evidence="8">
    <location>
        <begin position="310"/>
        <end position="421"/>
    </location>
</feature>
<evidence type="ECO:0000256" key="5">
    <source>
        <dbReference type="ARBA" id="ARBA00023136"/>
    </source>
</evidence>
<proteinExistence type="inferred from homology"/>
<dbReference type="InterPro" id="IPR025857">
    <property type="entry name" value="MacB_PCD"/>
</dbReference>
<comment type="subcellular location">
    <subcellularLocation>
        <location evidence="1">Cell membrane</location>
        <topology evidence="1">Multi-pass membrane protein</topology>
    </subcellularLocation>
</comment>
<evidence type="ECO:0000256" key="3">
    <source>
        <dbReference type="ARBA" id="ARBA00022692"/>
    </source>
</evidence>
<dbReference type="EMBL" id="BLXX01000005">
    <property type="protein sequence ID" value="GFO59885.1"/>
    <property type="molecule type" value="Genomic_DNA"/>
</dbReference>
<dbReference type="PANTHER" id="PTHR30572:SF4">
    <property type="entry name" value="ABC TRANSPORTER PERMEASE YTRF"/>
    <property type="match status" value="1"/>
</dbReference>
<dbReference type="GO" id="GO:0022857">
    <property type="term" value="F:transmembrane transporter activity"/>
    <property type="evidence" value="ECO:0007669"/>
    <property type="project" value="TreeGrafter"/>
</dbReference>
<evidence type="ECO:0000259" key="8">
    <source>
        <dbReference type="Pfam" id="PF02687"/>
    </source>
</evidence>
<keyword evidence="4 7" id="KW-1133">Transmembrane helix</keyword>
<dbReference type="RefSeq" id="WP_183354702.1">
    <property type="nucleotide sequence ID" value="NZ_BLXX01000005.1"/>
</dbReference>
<sequence length="432" mass="46336">MFLLMLRQSFFRGRRRKLLATSTIILAASLITALMTISIDVGDKMSREMKSYGANLNLVPKSENLPLEIGGVDYNPLKGEVFLEEQDLGKMKEIFWHNNIAGYAPFLKVPAKLEGEGGAAVPLVGTYFSRLVKFAGNEEFRTGVREINPFWQVKGNWPDDGRTDQVLAGATLAHKLGLKAGDRLTVRYALAPTQPEAVTVTGILTTGGAEEAALVAPLALAQRISGHTGKVQSASVSALTVPEDRLSRKARRGADSLDSLEYDRWYCTAYVSSIAHQLEEAIPSAAARPIWQVAASEGTVVNKIQLLMVVVTIAAFIASGLGISSLMVTTIMERSREIGLMKALGAADWEVYLLFLSESALVGLIGGLIGCGAGALLAQLIGLSIFGSTVSFHPIVIPVNVVISILIALAGSLVPSRLITRLFPAEVLHGRK</sequence>
<accession>A0A6V8MIP0</accession>
<dbReference type="Proteomes" id="UP000556026">
    <property type="component" value="Unassembled WGS sequence"/>
</dbReference>
<keyword evidence="2" id="KW-1003">Cell membrane</keyword>
<protein>
    <submittedName>
        <fullName evidence="10">ABC transporter permease</fullName>
    </submittedName>
</protein>
<dbReference type="InterPro" id="IPR050250">
    <property type="entry name" value="Macrolide_Exporter_MacB"/>
</dbReference>
<keyword evidence="11" id="KW-1185">Reference proteome</keyword>
<keyword evidence="3 7" id="KW-0812">Transmembrane</keyword>
<evidence type="ECO:0000256" key="1">
    <source>
        <dbReference type="ARBA" id="ARBA00004651"/>
    </source>
</evidence>
<feature type="transmembrane region" description="Helical" evidence="7">
    <location>
        <begin position="392"/>
        <end position="414"/>
    </location>
</feature>
<comment type="caution">
    <text evidence="10">The sequence shown here is derived from an EMBL/GenBank/DDBJ whole genome shotgun (WGS) entry which is preliminary data.</text>
</comment>
<evidence type="ECO:0000313" key="10">
    <source>
        <dbReference type="EMBL" id="GFO59885.1"/>
    </source>
</evidence>
<evidence type="ECO:0000256" key="4">
    <source>
        <dbReference type="ARBA" id="ARBA00022989"/>
    </source>
</evidence>
<evidence type="ECO:0000313" key="11">
    <source>
        <dbReference type="Proteomes" id="UP000556026"/>
    </source>
</evidence>
<dbReference type="GO" id="GO:0005886">
    <property type="term" value="C:plasma membrane"/>
    <property type="evidence" value="ECO:0007669"/>
    <property type="project" value="UniProtKB-SubCell"/>
</dbReference>
<dbReference type="Pfam" id="PF12704">
    <property type="entry name" value="MacB_PCD"/>
    <property type="match status" value="1"/>
</dbReference>
<dbReference type="InterPro" id="IPR003838">
    <property type="entry name" value="ABC3_permease_C"/>
</dbReference>
<reference evidence="11" key="1">
    <citation type="submission" date="2020-06" db="EMBL/GenBank/DDBJ databases">
        <title>Draft genomic sequence of Geomonas sp. Red330.</title>
        <authorList>
            <person name="Itoh H."/>
            <person name="Zhenxing X."/>
            <person name="Ushijima N."/>
            <person name="Masuda Y."/>
            <person name="Shiratori Y."/>
            <person name="Senoo K."/>
        </authorList>
    </citation>
    <scope>NUCLEOTIDE SEQUENCE [LARGE SCALE GENOMIC DNA]</scope>
    <source>
        <strain evidence="11">Red330</strain>
    </source>
</reference>
<comment type="similarity">
    <text evidence="6">Belongs to the ABC-4 integral membrane protein family.</text>
</comment>
<organism evidence="10 11">
    <name type="scientific">Geomonas silvestris</name>
    <dbReference type="NCBI Taxonomy" id="2740184"/>
    <lineage>
        <taxon>Bacteria</taxon>
        <taxon>Pseudomonadati</taxon>
        <taxon>Thermodesulfobacteriota</taxon>
        <taxon>Desulfuromonadia</taxon>
        <taxon>Geobacterales</taxon>
        <taxon>Geobacteraceae</taxon>
        <taxon>Geomonas</taxon>
    </lineage>
</organism>
<gene>
    <name evidence="10" type="ORF">GMST_22100</name>
</gene>
<evidence type="ECO:0000259" key="9">
    <source>
        <dbReference type="Pfam" id="PF12704"/>
    </source>
</evidence>
<evidence type="ECO:0000256" key="6">
    <source>
        <dbReference type="ARBA" id="ARBA00038076"/>
    </source>
</evidence>
<feature type="domain" description="MacB-like periplasmic core" evidence="9">
    <location>
        <begin position="18"/>
        <end position="228"/>
    </location>
</feature>
<dbReference type="Pfam" id="PF02687">
    <property type="entry name" value="FtsX"/>
    <property type="match status" value="1"/>
</dbReference>
<evidence type="ECO:0000256" key="7">
    <source>
        <dbReference type="SAM" id="Phobius"/>
    </source>
</evidence>
<feature type="transmembrane region" description="Helical" evidence="7">
    <location>
        <begin position="306"/>
        <end position="332"/>
    </location>
</feature>
<evidence type="ECO:0000256" key="2">
    <source>
        <dbReference type="ARBA" id="ARBA00022475"/>
    </source>
</evidence>